<feature type="transmembrane region" description="Helical" evidence="2">
    <location>
        <begin position="37"/>
        <end position="60"/>
    </location>
</feature>
<organism evidence="3 4">
    <name type="scientific">Methylobacterium gnaphalii</name>
    <dbReference type="NCBI Taxonomy" id="1010610"/>
    <lineage>
        <taxon>Bacteria</taxon>
        <taxon>Pseudomonadati</taxon>
        <taxon>Pseudomonadota</taxon>
        <taxon>Alphaproteobacteria</taxon>
        <taxon>Hyphomicrobiales</taxon>
        <taxon>Methylobacteriaceae</taxon>
        <taxon>Methylobacterium</taxon>
    </lineage>
</organism>
<dbReference type="RefSeq" id="WP_170246123.1">
    <property type="nucleotide sequence ID" value="NZ_BJZV01000057.1"/>
</dbReference>
<comment type="caution">
    <text evidence="3">The sequence shown here is derived from an EMBL/GenBank/DDBJ whole genome shotgun (WGS) entry which is preliminary data.</text>
</comment>
<evidence type="ECO:0000256" key="2">
    <source>
        <dbReference type="SAM" id="Phobius"/>
    </source>
</evidence>
<evidence type="ECO:0000313" key="3">
    <source>
        <dbReference type="EMBL" id="GEP12669.1"/>
    </source>
</evidence>
<sequence>MIDPDTQYEVQNESLLRPPVSDNSAKSSGNLRWSNRVVIAALVIGMLMGAGIMPVECWAAKALGLQ</sequence>
<name>A0A512JRV2_9HYPH</name>
<evidence type="ECO:0000256" key="1">
    <source>
        <dbReference type="SAM" id="MobiDB-lite"/>
    </source>
</evidence>
<keyword evidence="4" id="KW-1185">Reference proteome</keyword>
<gene>
    <name evidence="3" type="ORF">MGN01_45140</name>
</gene>
<accession>A0A512JRV2</accession>
<keyword evidence="2" id="KW-0812">Transmembrane</keyword>
<proteinExistence type="predicted"/>
<feature type="region of interest" description="Disordered" evidence="1">
    <location>
        <begin position="1"/>
        <end position="29"/>
    </location>
</feature>
<protein>
    <submittedName>
        <fullName evidence="3">Uncharacterized protein</fullName>
    </submittedName>
</protein>
<dbReference type="AlphaFoldDB" id="A0A512JRV2"/>
<evidence type="ECO:0000313" key="4">
    <source>
        <dbReference type="Proteomes" id="UP000321750"/>
    </source>
</evidence>
<keyword evidence="2" id="KW-1133">Transmembrane helix</keyword>
<keyword evidence="2" id="KW-0472">Membrane</keyword>
<reference evidence="3 4" key="1">
    <citation type="submission" date="2019-07" db="EMBL/GenBank/DDBJ databases">
        <title>Whole genome shotgun sequence of Methylobacterium gnaphalii NBRC 107716.</title>
        <authorList>
            <person name="Hosoyama A."/>
            <person name="Uohara A."/>
            <person name="Ohji S."/>
            <person name="Ichikawa N."/>
        </authorList>
    </citation>
    <scope>NUCLEOTIDE SEQUENCE [LARGE SCALE GENOMIC DNA]</scope>
    <source>
        <strain evidence="3 4">NBRC 107716</strain>
    </source>
</reference>
<dbReference type="Proteomes" id="UP000321750">
    <property type="component" value="Unassembled WGS sequence"/>
</dbReference>
<dbReference type="EMBL" id="BJZV01000057">
    <property type="protein sequence ID" value="GEP12669.1"/>
    <property type="molecule type" value="Genomic_DNA"/>
</dbReference>